<keyword evidence="6" id="KW-1185">Reference proteome</keyword>
<dbReference type="InterPro" id="IPR018197">
    <property type="entry name" value="Glycerate_kinase_RE-like"/>
</dbReference>
<dbReference type="EMBL" id="JAOPKZ010000025">
    <property type="protein sequence ID" value="MCU5747124.1"/>
    <property type="molecule type" value="Genomic_DNA"/>
</dbReference>
<reference evidence="5 6" key="1">
    <citation type="journal article" date="2023" name="Int. J. Syst. Evol. Microbiol.">
        <title>Streptococcus sciuri sp. nov., Staphylococcus marylandisciuri sp. nov. and Staphylococcus americanisciuri sp. nov., isolated from faeces of eastern grey squirrel (Sciurus carolinensis).</title>
        <authorList>
            <person name="Volokhov D.V."/>
            <person name="Zagorodnyaya T.A."/>
            <person name="Furtak V.A."/>
            <person name="Nattanmai G."/>
            <person name="Randall L."/>
            <person name="Jose S."/>
            <person name="Gao Y."/>
            <person name="Eisenberg T."/>
            <person name="Delmonte P."/>
            <person name="Blom J."/>
            <person name="Mitchell K.K."/>
        </authorList>
    </citation>
    <scope>NUCLEOTIDE SEQUENCE [LARGE SCALE GENOMIC DNA]</scope>
    <source>
        <strain evidence="5 6">SQ8-PEA</strain>
    </source>
</reference>
<evidence type="ECO:0000256" key="3">
    <source>
        <dbReference type="ARBA" id="ARBA00022777"/>
    </source>
</evidence>
<dbReference type="PIRSF" id="PIRSF006078">
    <property type="entry name" value="GlxK"/>
    <property type="match status" value="1"/>
</dbReference>
<dbReference type="PANTHER" id="PTHR21599:SF0">
    <property type="entry name" value="GLYCERATE KINASE"/>
    <property type="match status" value="1"/>
</dbReference>
<dbReference type="GO" id="GO:0016301">
    <property type="term" value="F:kinase activity"/>
    <property type="evidence" value="ECO:0007669"/>
    <property type="project" value="UniProtKB-KW"/>
</dbReference>
<dbReference type="SUPFAM" id="SSF110738">
    <property type="entry name" value="Glycerate kinase I"/>
    <property type="match status" value="1"/>
</dbReference>
<dbReference type="NCBIfam" id="TIGR00045">
    <property type="entry name" value="glycerate kinase"/>
    <property type="match status" value="1"/>
</dbReference>
<dbReference type="Gene3D" id="3.40.50.10350">
    <property type="entry name" value="Glycerate kinase, domain 1"/>
    <property type="match status" value="1"/>
</dbReference>
<keyword evidence="2 4" id="KW-0808">Transferase</keyword>
<accession>A0ABT2QT21</accession>
<comment type="similarity">
    <text evidence="1 4">Belongs to the glycerate kinase type-1 family.</text>
</comment>
<organism evidence="5 6">
    <name type="scientific">Staphylococcus marylandisciuri</name>
    <dbReference type="NCBI Taxonomy" id="2981529"/>
    <lineage>
        <taxon>Bacteria</taxon>
        <taxon>Bacillati</taxon>
        <taxon>Bacillota</taxon>
        <taxon>Bacilli</taxon>
        <taxon>Bacillales</taxon>
        <taxon>Staphylococcaceae</taxon>
        <taxon>Staphylococcus</taxon>
    </lineage>
</organism>
<dbReference type="PANTHER" id="PTHR21599">
    <property type="entry name" value="GLYCERATE KINASE"/>
    <property type="match status" value="1"/>
</dbReference>
<comment type="caution">
    <text evidence="5">The sequence shown here is derived from an EMBL/GenBank/DDBJ whole genome shotgun (WGS) entry which is preliminary data.</text>
</comment>
<dbReference type="Proteomes" id="UP001209553">
    <property type="component" value="Unassembled WGS sequence"/>
</dbReference>
<keyword evidence="3 4" id="KW-0418">Kinase</keyword>
<proteinExistence type="inferred from homology"/>
<gene>
    <name evidence="5" type="ORF">N9R04_10690</name>
</gene>
<protein>
    <submittedName>
        <fullName evidence="5">Glycerate kinase</fullName>
    </submittedName>
</protein>
<dbReference type="InterPro" id="IPR004381">
    <property type="entry name" value="Glycerate_kinase"/>
</dbReference>
<name>A0ABT2QT21_9STAP</name>
<evidence type="ECO:0000256" key="1">
    <source>
        <dbReference type="ARBA" id="ARBA00006284"/>
    </source>
</evidence>
<sequence length="381" mass="40715">MELNKVVIAPDSFKGSMSAKEAAEAILRGFSKLYSPATTEYKIIPMADGGEGTTEALMDALDAERILVEAHDPIMRPITSVYGYSARHATAIIELAAASGLDLLTEEERNPAETTSYGTGELIKDALDHHAKRLIIGLGGSATNDGGVGMMQALGVKFLDHSGEEIPCGGLALSQISSIDTSALDERLHQIELIVASDVNNPLLGEQGATAIYTEQKGATLAMKSELESALTHYHTQLVQQLNKNVKDRPGAGAAGGVGAALIAFLNAELTRGIDVVLQETHFEKYARDADLIITGEGQLDYQSIYGKTPIGVAQIAQRYNIRVIALNGVLGDGYQAVYQYGIDSVFSIMQRHVDLNTALKNGAINLEYTAENVARLLKLS</sequence>
<dbReference type="Gene3D" id="3.90.1510.10">
    <property type="entry name" value="Glycerate kinase, domain 2"/>
    <property type="match status" value="1"/>
</dbReference>
<evidence type="ECO:0000313" key="5">
    <source>
        <dbReference type="EMBL" id="MCU5747124.1"/>
    </source>
</evidence>
<evidence type="ECO:0000256" key="2">
    <source>
        <dbReference type="ARBA" id="ARBA00022679"/>
    </source>
</evidence>
<dbReference type="InterPro" id="IPR036129">
    <property type="entry name" value="Glycerate_kinase_sf"/>
</dbReference>
<evidence type="ECO:0000256" key="4">
    <source>
        <dbReference type="PIRNR" id="PIRNR006078"/>
    </source>
</evidence>
<dbReference type="InterPro" id="IPR018193">
    <property type="entry name" value="Glyc_kinase_flavodox-like_fold"/>
</dbReference>
<dbReference type="RefSeq" id="WP_262856851.1">
    <property type="nucleotide sequence ID" value="NZ_JAOPKZ010000025.1"/>
</dbReference>
<dbReference type="Pfam" id="PF02595">
    <property type="entry name" value="Gly_kinase"/>
    <property type="match status" value="1"/>
</dbReference>
<evidence type="ECO:0000313" key="6">
    <source>
        <dbReference type="Proteomes" id="UP001209553"/>
    </source>
</evidence>